<proteinExistence type="inferred from homology"/>
<gene>
    <name evidence="7" type="ORF">ACAM_0011</name>
</gene>
<evidence type="ECO:0000256" key="5">
    <source>
        <dbReference type="PIRSR" id="PIRSR602129-50"/>
    </source>
</evidence>
<dbReference type="Proteomes" id="UP000016887">
    <property type="component" value="Chromosome"/>
</dbReference>
<evidence type="ECO:0000256" key="4">
    <source>
        <dbReference type="ARBA" id="ARBA00038302"/>
    </source>
</evidence>
<accession>U3TBQ3</accession>
<protein>
    <submittedName>
        <fullName evidence="7">Pyridoxal-dependent decarboxylase</fullName>
    </submittedName>
</protein>
<reference evidence="7 8" key="1">
    <citation type="journal article" date="2013" name="Appl. Environ. Microbiol.">
        <title>Variation of the Virus-Related Elements within Syntenic Genomes of the Hyperthermophilic Archaeon Aeropyrum.</title>
        <authorList>
            <person name="Daifuku T."/>
            <person name="Yoshida T."/>
            <person name="Kitamura T."/>
            <person name="Kawaichi S."/>
            <person name="Inoue T."/>
            <person name="Nomura K."/>
            <person name="Yoshida Y."/>
            <person name="Kuno S."/>
            <person name="Sako Y."/>
        </authorList>
    </citation>
    <scope>NUCLEOTIDE SEQUENCE [LARGE SCALE GENOMIC DNA]</scope>
    <source>
        <strain evidence="7 8">SY1</strain>
    </source>
</reference>
<comment type="similarity">
    <text evidence="4">Belongs to the group II decarboxylase family. Sphingosine-1-phosphate lyase subfamily.</text>
</comment>
<evidence type="ECO:0000313" key="7">
    <source>
        <dbReference type="EMBL" id="BAN89480.1"/>
    </source>
</evidence>
<dbReference type="STRING" id="1198449.ACAM_0011"/>
<comment type="cofactor">
    <cofactor evidence="1 5 6">
        <name>pyridoxal 5'-phosphate</name>
        <dbReference type="ChEBI" id="CHEBI:597326"/>
    </cofactor>
</comment>
<dbReference type="KEGG" id="acj:ACAM_0011"/>
<dbReference type="PANTHER" id="PTHR42735:SF6">
    <property type="entry name" value="SPHINGOSINE-1-PHOSPHATE LYASE 1"/>
    <property type="match status" value="1"/>
</dbReference>
<dbReference type="GO" id="GO:0030170">
    <property type="term" value="F:pyridoxal phosphate binding"/>
    <property type="evidence" value="ECO:0007669"/>
    <property type="project" value="InterPro"/>
</dbReference>
<keyword evidence="2 5" id="KW-0663">Pyridoxal phosphate</keyword>
<dbReference type="PANTHER" id="PTHR42735">
    <property type="match status" value="1"/>
</dbReference>
<dbReference type="GO" id="GO:0016830">
    <property type="term" value="F:carbon-carbon lyase activity"/>
    <property type="evidence" value="ECO:0007669"/>
    <property type="project" value="InterPro"/>
</dbReference>
<name>U3TBQ3_9CREN</name>
<dbReference type="AlphaFoldDB" id="U3TBQ3"/>
<keyword evidence="8" id="KW-1185">Reference proteome</keyword>
<dbReference type="InterPro" id="IPR002129">
    <property type="entry name" value="PyrdxlP-dep_de-COase"/>
</dbReference>
<dbReference type="InterPro" id="IPR015422">
    <property type="entry name" value="PyrdxlP-dep_Trfase_small"/>
</dbReference>
<dbReference type="InterPro" id="IPR015421">
    <property type="entry name" value="PyrdxlP-dep_Trfase_major"/>
</dbReference>
<dbReference type="GO" id="GO:0019752">
    <property type="term" value="P:carboxylic acid metabolic process"/>
    <property type="evidence" value="ECO:0007669"/>
    <property type="project" value="InterPro"/>
</dbReference>
<evidence type="ECO:0000256" key="1">
    <source>
        <dbReference type="ARBA" id="ARBA00001933"/>
    </source>
</evidence>
<sequence length="473" mass="51991">MEAGEIKSRLAQALRELAHLASRDIDPWTGRVFTHVYDPGIDEVRETASKAMELYRDKTMLDFTVYPSIIELEKQLLGFAGRLFHAPEGYTGTFTYGGTESIILAVLAARERWKRAGGSGVGKVVMPATAHPAFAKAAYLLGLGLERVPVNRETMQADPGIIEERVGADTVMLVASAVDYPYGSLDPVEDLGDIAVAKGVWLHVDACIGGMVLAFAREAGESVEMFDFRVEGVRSFIVDMHKYGYAPKGSSILLFRRAEDKKPTIFVDSSWPGYPLVNQAILSTRSAGTLAASWAVARTLGVKGYRELARMVFEARRRIQKGLESLGLEVLGRPKAGILSFASSDIDVVEVASRLGRAGWVVQLQPGNKHLGFPASIHLTISPIHARVVDGFLAAVEESLRGAPKPESRFESALMEEGFKAVEDLLRRIESVGFDDKVVRAVNEMIYLLEPDVVVELIREAMLEIFKPTWPDW</sequence>
<dbReference type="Gene3D" id="3.40.640.10">
    <property type="entry name" value="Type I PLP-dependent aspartate aminotransferase-like (Major domain)"/>
    <property type="match status" value="1"/>
</dbReference>
<evidence type="ECO:0000256" key="6">
    <source>
        <dbReference type="RuleBase" id="RU000382"/>
    </source>
</evidence>
<dbReference type="SUPFAM" id="SSF53383">
    <property type="entry name" value="PLP-dependent transferases"/>
    <property type="match status" value="1"/>
</dbReference>
<dbReference type="Pfam" id="PF00282">
    <property type="entry name" value="Pyridoxal_deC"/>
    <property type="match status" value="1"/>
</dbReference>
<organism evidence="7 8">
    <name type="scientific">Aeropyrum camini SY1 = JCM 12091</name>
    <dbReference type="NCBI Taxonomy" id="1198449"/>
    <lineage>
        <taxon>Archaea</taxon>
        <taxon>Thermoproteota</taxon>
        <taxon>Thermoprotei</taxon>
        <taxon>Desulfurococcales</taxon>
        <taxon>Desulfurococcaceae</taxon>
        <taxon>Aeropyrum</taxon>
    </lineage>
</organism>
<dbReference type="InterPro" id="IPR015424">
    <property type="entry name" value="PyrdxlP-dep_Trfase"/>
</dbReference>
<evidence type="ECO:0000256" key="2">
    <source>
        <dbReference type="ARBA" id="ARBA00022898"/>
    </source>
</evidence>
<feature type="modified residue" description="N6-(pyridoxal phosphate)lysine" evidence="5">
    <location>
        <position position="242"/>
    </location>
</feature>
<evidence type="ECO:0000313" key="8">
    <source>
        <dbReference type="Proteomes" id="UP000016887"/>
    </source>
</evidence>
<dbReference type="InterPro" id="IPR050477">
    <property type="entry name" value="GrpII_AminoAcid_Decarb"/>
</dbReference>
<dbReference type="eggNOG" id="arCOG00027">
    <property type="taxonomic scope" value="Archaea"/>
</dbReference>
<dbReference type="GeneID" id="17109584"/>
<evidence type="ECO:0000256" key="3">
    <source>
        <dbReference type="ARBA" id="ARBA00023239"/>
    </source>
</evidence>
<keyword evidence="3 6" id="KW-0456">Lyase</keyword>
<dbReference type="EMBL" id="AP012489">
    <property type="protein sequence ID" value="BAN89480.1"/>
    <property type="molecule type" value="Genomic_DNA"/>
</dbReference>
<dbReference type="Gene3D" id="3.90.1150.10">
    <property type="entry name" value="Aspartate Aminotransferase, domain 1"/>
    <property type="match status" value="1"/>
</dbReference>
<dbReference type="RefSeq" id="WP_022540761.1">
    <property type="nucleotide sequence ID" value="NC_022521.1"/>
</dbReference>